<organism evidence="11 12">
    <name type="scientific">Polychaeton citri CBS 116435</name>
    <dbReference type="NCBI Taxonomy" id="1314669"/>
    <lineage>
        <taxon>Eukaryota</taxon>
        <taxon>Fungi</taxon>
        <taxon>Dikarya</taxon>
        <taxon>Ascomycota</taxon>
        <taxon>Pezizomycotina</taxon>
        <taxon>Dothideomycetes</taxon>
        <taxon>Dothideomycetidae</taxon>
        <taxon>Capnodiales</taxon>
        <taxon>Capnodiaceae</taxon>
        <taxon>Polychaeton</taxon>
    </lineage>
</organism>
<feature type="domain" description="Chromatin assembly factor 1 p150 subunit acidic region" evidence="8">
    <location>
        <begin position="117"/>
        <end position="232"/>
    </location>
</feature>
<dbReference type="AlphaFoldDB" id="A0A9P4QI71"/>
<gene>
    <name evidence="11" type="ORF">K431DRAFT_260837</name>
</gene>
<dbReference type="InterPro" id="IPR048800">
    <property type="entry name" value="Cac1-like_C"/>
</dbReference>
<evidence type="ECO:0000259" key="9">
    <source>
        <dbReference type="Pfam" id="PF12253"/>
    </source>
</evidence>
<accession>A0A9P4QI71</accession>
<evidence type="ECO:0000256" key="1">
    <source>
        <dbReference type="ARBA" id="ARBA00004123"/>
    </source>
</evidence>
<keyword evidence="12" id="KW-1185">Reference proteome</keyword>
<name>A0A9P4QI71_9PEZI</name>
<keyword evidence="3" id="KW-0227">DNA damage</keyword>
<feature type="region of interest" description="Disordered" evidence="7">
    <location>
        <begin position="17"/>
        <end position="246"/>
    </location>
</feature>
<dbReference type="GO" id="GO:0005634">
    <property type="term" value="C:nucleus"/>
    <property type="evidence" value="ECO:0007669"/>
    <property type="project" value="UniProtKB-SubCell"/>
</dbReference>
<keyword evidence="4" id="KW-0143">Chaperone</keyword>
<comment type="subcellular location">
    <subcellularLocation>
        <location evidence="1">Nucleus</location>
    </subcellularLocation>
</comment>
<evidence type="ECO:0000256" key="5">
    <source>
        <dbReference type="ARBA" id="ARBA00023204"/>
    </source>
</evidence>
<feature type="compositionally biased region" description="Acidic residues" evidence="7">
    <location>
        <begin position="447"/>
        <end position="484"/>
    </location>
</feature>
<dbReference type="InterPro" id="IPR022043">
    <property type="entry name" value="CAF1A_DD"/>
</dbReference>
<feature type="domain" description="Chromatin assembly factor 1 subunit Cac1-like C-terminal" evidence="10">
    <location>
        <begin position="648"/>
        <end position="700"/>
    </location>
</feature>
<dbReference type="Pfam" id="PF21796">
    <property type="entry name" value="Cac1_C"/>
    <property type="match status" value="1"/>
</dbReference>
<comment type="caution">
    <text evidence="11">The sequence shown here is derived from an EMBL/GenBank/DDBJ whole genome shotgun (WGS) entry which is preliminary data.</text>
</comment>
<proteinExistence type="predicted"/>
<evidence type="ECO:0000256" key="7">
    <source>
        <dbReference type="SAM" id="MobiDB-lite"/>
    </source>
</evidence>
<evidence type="ECO:0000256" key="3">
    <source>
        <dbReference type="ARBA" id="ARBA00022763"/>
    </source>
</evidence>
<feature type="region of interest" description="Disordered" evidence="7">
    <location>
        <begin position="443"/>
        <end position="484"/>
    </location>
</feature>
<keyword evidence="6" id="KW-0539">Nucleus</keyword>
<dbReference type="GO" id="GO:0006334">
    <property type="term" value="P:nucleosome assembly"/>
    <property type="evidence" value="ECO:0007669"/>
    <property type="project" value="TreeGrafter"/>
</dbReference>
<feature type="compositionally biased region" description="Basic and acidic residues" evidence="7">
    <location>
        <begin position="134"/>
        <end position="213"/>
    </location>
</feature>
<dbReference type="Pfam" id="PF12253">
    <property type="entry name" value="CAF1A_dimeriz"/>
    <property type="match status" value="1"/>
</dbReference>
<dbReference type="OrthoDB" id="79480at2759"/>
<evidence type="ECO:0000313" key="12">
    <source>
        <dbReference type="Proteomes" id="UP000799441"/>
    </source>
</evidence>
<evidence type="ECO:0000313" key="11">
    <source>
        <dbReference type="EMBL" id="KAF2725227.1"/>
    </source>
</evidence>
<dbReference type="EMBL" id="MU003768">
    <property type="protein sequence ID" value="KAF2725227.1"/>
    <property type="molecule type" value="Genomic_DNA"/>
</dbReference>
<dbReference type="GO" id="GO:0006260">
    <property type="term" value="P:DNA replication"/>
    <property type="evidence" value="ECO:0007669"/>
    <property type="project" value="UniProtKB-KW"/>
</dbReference>
<dbReference type="GO" id="GO:0006281">
    <property type="term" value="P:DNA repair"/>
    <property type="evidence" value="ECO:0007669"/>
    <property type="project" value="UniProtKB-KW"/>
</dbReference>
<evidence type="ECO:0000259" key="8">
    <source>
        <dbReference type="Pfam" id="PF11600"/>
    </source>
</evidence>
<protein>
    <recommendedName>
        <fullName evidence="13">Chromatin assembly factor 1 subunit A</fullName>
    </recommendedName>
</protein>
<keyword evidence="5" id="KW-0234">DNA repair</keyword>
<evidence type="ECO:0000259" key="10">
    <source>
        <dbReference type="Pfam" id="PF21796"/>
    </source>
</evidence>
<feature type="compositionally biased region" description="Polar residues" evidence="7">
    <location>
        <begin position="227"/>
        <end position="236"/>
    </location>
</feature>
<dbReference type="Pfam" id="PF11600">
    <property type="entry name" value="CAF1A_acidic"/>
    <property type="match status" value="1"/>
</dbReference>
<feature type="domain" description="Chromatin assembly factor 1 subunit A dimerization" evidence="9">
    <location>
        <begin position="407"/>
        <end position="481"/>
    </location>
</feature>
<evidence type="ECO:0000256" key="6">
    <source>
        <dbReference type="ARBA" id="ARBA00023242"/>
    </source>
</evidence>
<evidence type="ECO:0000256" key="2">
    <source>
        <dbReference type="ARBA" id="ARBA00022705"/>
    </source>
</evidence>
<feature type="compositionally biased region" description="Polar residues" evidence="7">
    <location>
        <begin position="620"/>
        <end position="630"/>
    </location>
</feature>
<evidence type="ECO:0008006" key="13">
    <source>
        <dbReference type="Google" id="ProtNLM"/>
    </source>
</evidence>
<feature type="compositionally biased region" description="Polar residues" evidence="7">
    <location>
        <begin position="59"/>
        <end position="71"/>
    </location>
</feature>
<sequence length="706" mass="79092">MGPDTPGSTLGLDLSLMDDIISSPPSPGVRKRPLEDTHSGSQKLLNLKGNQFMMPTPPDTDNSSNASPSEHQGQEETRAASPAPSSSALSSIDTVTPYDAEDISVTANSTTRETDAAHASNTTNEPPRKRRKLTQAEKEEHKRQRETKEHEKAEQKARREEEKRAKEEEKREERRVKDEERRRKAEEKEGKRREKEIEEEKKQQEKLKKERNQMRLGAFFQKPATPIKQSASAGNDTTEEPWSMSRRRSLSLETYDNIAEKLHRSASPCKGMPNLSKSAAEAIIPQEQSKHAVSDYKRFFLPFEPPSHTYLAAIRVEQQDPEEAQIRFDHDLHDESLREKFNLGIEGTYACLGQRFAQAWAPEEAPSLLNVRELMDRIHGSSHKPIDLTGDASVEQSLELLRQIPVRYLHFWEDIRPPYFGTYSKLRSSGRALKLCRNPFTKAREDTDYDNDSEAEWQEPEEGEDILDDEDDEAESLGDAEEMDDFLDDEHDELKNKRKMISGDLEPVSTGLCWEDGNGRLPSNAEGGNLKPDLRGMQMDVLLPNLRGKAIDPFATIYWETEQVQIPVSQALASNGWPIGASLGVMPPPSRPPLQQLPSGNRVATQVQLIGASEGEKGPITSTSAANTQPKKAGRKPAPKSLSEGEIAEFKDAVVGSQLGKADLCKGLKLRFKKMTNEIIKETLSTHFAQVGSTKADKKWIFVGVT</sequence>
<dbReference type="PANTHER" id="PTHR15272">
    <property type="entry name" value="CHROMATIN ASSEMBLY FACTOR 1 SUBUNIT A CAF-1 SUBUNIT A"/>
    <property type="match status" value="1"/>
</dbReference>
<dbReference type="Proteomes" id="UP000799441">
    <property type="component" value="Unassembled WGS sequence"/>
</dbReference>
<keyword evidence="2" id="KW-0235">DNA replication</keyword>
<reference evidence="11" key="1">
    <citation type="journal article" date="2020" name="Stud. Mycol.">
        <title>101 Dothideomycetes genomes: a test case for predicting lifestyles and emergence of pathogens.</title>
        <authorList>
            <person name="Haridas S."/>
            <person name="Albert R."/>
            <person name="Binder M."/>
            <person name="Bloem J."/>
            <person name="Labutti K."/>
            <person name="Salamov A."/>
            <person name="Andreopoulos B."/>
            <person name="Baker S."/>
            <person name="Barry K."/>
            <person name="Bills G."/>
            <person name="Bluhm B."/>
            <person name="Cannon C."/>
            <person name="Castanera R."/>
            <person name="Culley D."/>
            <person name="Daum C."/>
            <person name="Ezra D."/>
            <person name="Gonzalez J."/>
            <person name="Henrissat B."/>
            <person name="Kuo A."/>
            <person name="Liang C."/>
            <person name="Lipzen A."/>
            <person name="Lutzoni F."/>
            <person name="Magnuson J."/>
            <person name="Mondo S."/>
            <person name="Nolan M."/>
            <person name="Ohm R."/>
            <person name="Pangilinan J."/>
            <person name="Park H.-J."/>
            <person name="Ramirez L."/>
            <person name="Alfaro M."/>
            <person name="Sun H."/>
            <person name="Tritt A."/>
            <person name="Yoshinaga Y."/>
            <person name="Zwiers L.-H."/>
            <person name="Turgeon B."/>
            <person name="Goodwin S."/>
            <person name="Spatafora J."/>
            <person name="Crous P."/>
            <person name="Grigoriev I."/>
        </authorList>
    </citation>
    <scope>NUCLEOTIDE SEQUENCE</scope>
    <source>
        <strain evidence="11">CBS 116435</strain>
    </source>
</reference>
<evidence type="ECO:0000256" key="4">
    <source>
        <dbReference type="ARBA" id="ARBA00023186"/>
    </source>
</evidence>
<dbReference type="GO" id="GO:0033186">
    <property type="term" value="C:CAF-1 complex"/>
    <property type="evidence" value="ECO:0007669"/>
    <property type="project" value="TreeGrafter"/>
</dbReference>
<dbReference type="PANTHER" id="PTHR15272:SF0">
    <property type="entry name" value="CHROMATIN ASSEMBLY FACTOR 1 SUBUNIT A"/>
    <property type="match status" value="1"/>
</dbReference>
<feature type="compositionally biased region" description="Low complexity" evidence="7">
    <location>
        <begin position="79"/>
        <end position="91"/>
    </location>
</feature>
<dbReference type="InterPro" id="IPR021644">
    <property type="entry name" value="CAF-1_p150_acidic"/>
</dbReference>
<feature type="region of interest" description="Disordered" evidence="7">
    <location>
        <begin position="612"/>
        <end position="642"/>
    </location>
</feature>